<protein>
    <submittedName>
        <fullName evidence="1">Uncharacterized protein</fullName>
    </submittedName>
</protein>
<feature type="non-terminal residue" evidence="1">
    <location>
        <position position="1"/>
    </location>
</feature>
<comment type="caution">
    <text evidence="1">The sequence shown here is derived from an EMBL/GenBank/DDBJ whole genome shotgun (WGS) entry which is preliminary data.</text>
</comment>
<dbReference type="Proteomes" id="UP000673691">
    <property type="component" value="Unassembled WGS sequence"/>
</dbReference>
<keyword evidence="2" id="KW-1185">Reference proteome</keyword>
<evidence type="ECO:0000313" key="1">
    <source>
        <dbReference type="EMBL" id="KAG5461895.1"/>
    </source>
</evidence>
<gene>
    <name evidence="1" type="ORF">BJ554DRAFT_5844</name>
</gene>
<reference evidence="1 2" key="1">
    <citation type="journal article" name="Sci. Rep.">
        <title>Genome-scale phylogenetic analyses confirm Olpidium as the closest living zoosporic fungus to the non-flagellated, terrestrial fungi.</title>
        <authorList>
            <person name="Chang Y."/>
            <person name="Rochon D."/>
            <person name="Sekimoto S."/>
            <person name="Wang Y."/>
            <person name="Chovatia M."/>
            <person name="Sandor L."/>
            <person name="Salamov A."/>
            <person name="Grigoriev I.V."/>
            <person name="Stajich J.E."/>
            <person name="Spatafora J.W."/>
        </authorList>
    </citation>
    <scope>NUCLEOTIDE SEQUENCE [LARGE SCALE GENOMIC DNA]</scope>
    <source>
        <strain evidence="1">S191</strain>
    </source>
</reference>
<dbReference type="AlphaFoldDB" id="A0A8H7ZYY4"/>
<organism evidence="1 2">
    <name type="scientific">Olpidium bornovanus</name>
    <dbReference type="NCBI Taxonomy" id="278681"/>
    <lineage>
        <taxon>Eukaryota</taxon>
        <taxon>Fungi</taxon>
        <taxon>Fungi incertae sedis</taxon>
        <taxon>Olpidiomycota</taxon>
        <taxon>Olpidiomycotina</taxon>
        <taxon>Olpidiomycetes</taxon>
        <taxon>Olpidiales</taxon>
        <taxon>Olpidiaceae</taxon>
        <taxon>Olpidium</taxon>
    </lineage>
</organism>
<proteinExistence type="predicted"/>
<sequence>AQNLGIRRSLLSRRSTLRSRCANRWAARGVRRYMGHVIHCQWY</sequence>
<dbReference type="EMBL" id="JAEFCI010002955">
    <property type="protein sequence ID" value="KAG5461895.1"/>
    <property type="molecule type" value="Genomic_DNA"/>
</dbReference>
<evidence type="ECO:0000313" key="2">
    <source>
        <dbReference type="Proteomes" id="UP000673691"/>
    </source>
</evidence>
<accession>A0A8H7ZYY4</accession>
<name>A0A8H7ZYY4_9FUNG</name>